<protein>
    <submittedName>
        <fullName evidence="5">Multiple sugar transport system substrate-binding protein</fullName>
    </submittedName>
</protein>
<dbReference type="RefSeq" id="WP_307279783.1">
    <property type="nucleotide sequence ID" value="NZ_JAUSVX010000013.1"/>
</dbReference>
<dbReference type="EMBL" id="JAUSVX010000013">
    <property type="protein sequence ID" value="MDQ0472654.1"/>
    <property type="molecule type" value="Genomic_DNA"/>
</dbReference>
<dbReference type="Gene3D" id="3.40.190.10">
    <property type="entry name" value="Periplasmic binding protein-like II"/>
    <property type="match status" value="2"/>
</dbReference>
<dbReference type="PANTHER" id="PTHR43649">
    <property type="entry name" value="ARABINOSE-BINDING PROTEIN-RELATED"/>
    <property type="match status" value="1"/>
</dbReference>
<accession>A0ABU0JEF0</accession>
<evidence type="ECO:0000256" key="4">
    <source>
        <dbReference type="SAM" id="SignalP"/>
    </source>
</evidence>
<gene>
    <name evidence="5" type="ORF">QO011_005684</name>
</gene>
<dbReference type="SUPFAM" id="SSF53850">
    <property type="entry name" value="Periplasmic binding protein-like II"/>
    <property type="match status" value="1"/>
</dbReference>
<evidence type="ECO:0000313" key="5">
    <source>
        <dbReference type="EMBL" id="MDQ0472654.1"/>
    </source>
</evidence>
<evidence type="ECO:0000313" key="6">
    <source>
        <dbReference type="Proteomes" id="UP001242480"/>
    </source>
</evidence>
<evidence type="ECO:0000256" key="1">
    <source>
        <dbReference type="ARBA" id="ARBA00004418"/>
    </source>
</evidence>
<keyword evidence="6" id="KW-1185">Reference proteome</keyword>
<dbReference type="Proteomes" id="UP001242480">
    <property type="component" value="Unassembled WGS sequence"/>
</dbReference>
<sequence length="417" mass="44281">MPRLFSVTAAMFLSLLGPALCAADAGAADLDVLYSASNLINPVQRAFKQRFESTHAGARVSLEPTLEYNDTLAIALRQSLIGAGHDVGYYGVSDLCLLAERGIAKPIDALIESDPQWRTLGIPEKRLGVTRCNGATYGIPFSASFMVVLFNKTLVAQAGGDPARFPRTWPDILDLARKIKARSGGIAMNYEGSSSWSFMTLVLSRGGSILSADGKDIAFDSKEGLEALQILAGAGAARDHADLTKSQARQAFVSGALGILVDSSSGIAEYKKNINGVFEMGIVPYPVAPTGGIPASGMASVLQASSPEKQKLAWDYMKDSASPDGQTVLGKMTGFLPFNEIAIQAPDKLGDYYAQNPEIRVAAESLDNAVAWPSFPGPNGLKIHQIIMGYMQKVYNGAMAPDAALAGMARDTRALLR</sequence>
<dbReference type="Pfam" id="PF13416">
    <property type="entry name" value="SBP_bac_8"/>
    <property type="match status" value="1"/>
</dbReference>
<dbReference type="InterPro" id="IPR006059">
    <property type="entry name" value="SBP"/>
</dbReference>
<comment type="caution">
    <text evidence="5">The sequence shown here is derived from an EMBL/GenBank/DDBJ whole genome shotgun (WGS) entry which is preliminary data.</text>
</comment>
<keyword evidence="5" id="KW-0762">Sugar transport</keyword>
<dbReference type="InterPro" id="IPR050490">
    <property type="entry name" value="Bact_solute-bd_prot1"/>
</dbReference>
<feature type="chain" id="PRO_5047414409" evidence="4">
    <location>
        <begin position="23"/>
        <end position="417"/>
    </location>
</feature>
<feature type="signal peptide" evidence="4">
    <location>
        <begin position="1"/>
        <end position="22"/>
    </location>
</feature>
<comment type="subcellular location">
    <subcellularLocation>
        <location evidence="1">Periplasm</location>
    </subcellularLocation>
</comment>
<keyword evidence="3" id="KW-0574">Periplasm</keyword>
<proteinExistence type="inferred from homology"/>
<comment type="similarity">
    <text evidence="2">Belongs to the bacterial solute-binding protein 1 family.</text>
</comment>
<reference evidence="5 6" key="1">
    <citation type="submission" date="2023-07" db="EMBL/GenBank/DDBJ databases">
        <title>Genomic Encyclopedia of Type Strains, Phase IV (KMG-IV): sequencing the most valuable type-strain genomes for metagenomic binning, comparative biology and taxonomic classification.</title>
        <authorList>
            <person name="Goeker M."/>
        </authorList>
    </citation>
    <scope>NUCLEOTIDE SEQUENCE [LARGE SCALE GENOMIC DNA]</scope>
    <source>
        <strain evidence="5 6">DSM 19619</strain>
    </source>
</reference>
<organism evidence="5 6">
    <name type="scientific">Labrys wisconsinensis</name>
    <dbReference type="NCBI Taxonomy" id="425677"/>
    <lineage>
        <taxon>Bacteria</taxon>
        <taxon>Pseudomonadati</taxon>
        <taxon>Pseudomonadota</taxon>
        <taxon>Alphaproteobacteria</taxon>
        <taxon>Hyphomicrobiales</taxon>
        <taxon>Xanthobacteraceae</taxon>
        <taxon>Labrys</taxon>
    </lineage>
</organism>
<name>A0ABU0JEF0_9HYPH</name>
<evidence type="ECO:0000256" key="2">
    <source>
        <dbReference type="ARBA" id="ARBA00008520"/>
    </source>
</evidence>
<evidence type="ECO:0000256" key="3">
    <source>
        <dbReference type="ARBA" id="ARBA00022764"/>
    </source>
</evidence>
<keyword evidence="5" id="KW-0813">Transport</keyword>
<keyword evidence="4" id="KW-0732">Signal</keyword>
<dbReference type="PANTHER" id="PTHR43649:SF12">
    <property type="entry name" value="DIACETYLCHITOBIOSE BINDING PROTEIN DASA"/>
    <property type="match status" value="1"/>
</dbReference>